<keyword evidence="10" id="KW-0808">Transferase</keyword>
<feature type="region of interest" description="Disordered" evidence="6">
    <location>
        <begin position="546"/>
        <end position="576"/>
    </location>
</feature>
<organism evidence="10 11">
    <name type="scientific">Keguizhuia sedimenti</name>
    <dbReference type="NCBI Taxonomy" id="3064264"/>
    <lineage>
        <taxon>Bacteria</taxon>
        <taxon>Pseudomonadati</taxon>
        <taxon>Pseudomonadota</taxon>
        <taxon>Betaproteobacteria</taxon>
        <taxon>Burkholderiales</taxon>
        <taxon>Oxalobacteraceae</taxon>
        <taxon>Keguizhuia</taxon>
    </lineage>
</organism>
<protein>
    <submittedName>
        <fullName evidence="10">Diguanylate cyclase</fullName>
        <ecNumber evidence="10">2.7.7.65</ecNumber>
    </submittedName>
</protein>
<dbReference type="InterPro" id="IPR029787">
    <property type="entry name" value="Nucleotide_cyclase"/>
</dbReference>
<dbReference type="PROSITE" id="PS50887">
    <property type="entry name" value="GGDEF"/>
    <property type="match status" value="1"/>
</dbReference>
<gene>
    <name evidence="10" type="ORF">Q8A64_14805</name>
</gene>
<dbReference type="SMART" id="SM00267">
    <property type="entry name" value="GGDEF"/>
    <property type="match status" value="1"/>
</dbReference>
<evidence type="ECO:0000256" key="6">
    <source>
        <dbReference type="SAM" id="MobiDB-lite"/>
    </source>
</evidence>
<feature type="domain" description="GGDEF" evidence="9">
    <location>
        <begin position="404"/>
        <end position="538"/>
    </location>
</feature>
<keyword evidence="2" id="KW-1003">Cell membrane</keyword>
<dbReference type="SUPFAM" id="SSF158472">
    <property type="entry name" value="HAMP domain-like"/>
    <property type="match status" value="1"/>
</dbReference>
<keyword evidence="11" id="KW-1185">Reference proteome</keyword>
<dbReference type="InterPro" id="IPR000160">
    <property type="entry name" value="GGDEF_dom"/>
</dbReference>
<dbReference type="InterPro" id="IPR052163">
    <property type="entry name" value="DGC-Regulatory_Protein"/>
</dbReference>
<dbReference type="CDD" id="cd06225">
    <property type="entry name" value="HAMP"/>
    <property type="match status" value="1"/>
</dbReference>
<dbReference type="EMBL" id="JAUYVH010000011">
    <property type="protein sequence ID" value="MDQ9171681.1"/>
    <property type="molecule type" value="Genomic_DNA"/>
</dbReference>
<dbReference type="Gene3D" id="6.10.340.10">
    <property type="match status" value="1"/>
</dbReference>
<dbReference type="PANTHER" id="PTHR46663">
    <property type="entry name" value="DIGUANYLATE CYCLASE DGCT-RELATED"/>
    <property type="match status" value="1"/>
</dbReference>
<dbReference type="PROSITE" id="PS50885">
    <property type="entry name" value="HAMP"/>
    <property type="match status" value="1"/>
</dbReference>
<accession>A0ABU1BUL0</accession>
<dbReference type="Pfam" id="PF00990">
    <property type="entry name" value="GGDEF"/>
    <property type="match status" value="1"/>
</dbReference>
<keyword evidence="10" id="KW-0548">Nucleotidyltransferase</keyword>
<dbReference type="CDD" id="cd18774">
    <property type="entry name" value="PDC2_HK_sensor"/>
    <property type="match status" value="1"/>
</dbReference>
<dbReference type="CDD" id="cd01949">
    <property type="entry name" value="GGDEF"/>
    <property type="match status" value="1"/>
</dbReference>
<feature type="transmembrane region" description="Helical" evidence="7">
    <location>
        <begin position="293"/>
        <end position="311"/>
    </location>
</feature>
<dbReference type="RefSeq" id="WP_338437619.1">
    <property type="nucleotide sequence ID" value="NZ_JAUYVH010000011.1"/>
</dbReference>
<dbReference type="Pfam" id="PF02743">
    <property type="entry name" value="dCache_1"/>
    <property type="match status" value="1"/>
</dbReference>
<keyword evidence="3 7" id="KW-0812">Transmembrane</keyword>
<reference evidence="10 11" key="1">
    <citation type="submission" date="2023-08" db="EMBL/GenBank/DDBJ databases">
        <title>Oxalobacteraceae gen .nov., isolated from river sludge outside the plant.</title>
        <authorList>
            <person name="Zhao S.Y."/>
        </authorList>
    </citation>
    <scope>NUCLEOTIDE SEQUENCE [LARGE SCALE GENOMIC DNA]</scope>
    <source>
        <strain evidence="10 11">R-40</strain>
    </source>
</reference>
<dbReference type="GO" id="GO:0052621">
    <property type="term" value="F:diguanylate cyclase activity"/>
    <property type="evidence" value="ECO:0007669"/>
    <property type="project" value="UniProtKB-EC"/>
</dbReference>
<evidence type="ECO:0000256" key="1">
    <source>
        <dbReference type="ARBA" id="ARBA00004651"/>
    </source>
</evidence>
<dbReference type="Gene3D" id="3.30.70.270">
    <property type="match status" value="1"/>
</dbReference>
<dbReference type="PANTHER" id="PTHR46663:SF2">
    <property type="entry name" value="GGDEF DOMAIN-CONTAINING PROTEIN"/>
    <property type="match status" value="1"/>
</dbReference>
<evidence type="ECO:0000313" key="10">
    <source>
        <dbReference type="EMBL" id="MDQ9171681.1"/>
    </source>
</evidence>
<feature type="domain" description="HAMP" evidence="8">
    <location>
        <begin position="309"/>
        <end position="361"/>
    </location>
</feature>
<dbReference type="Gene3D" id="3.30.450.20">
    <property type="entry name" value="PAS domain"/>
    <property type="match status" value="1"/>
</dbReference>
<dbReference type="Pfam" id="PF00672">
    <property type="entry name" value="HAMP"/>
    <property type="match status" value="1"/>
</dbReference>
<evidence type="ECO:0000256" key="7">
    <source>
        <dbReference type="SAM" id="Phobius"/>
    </source>
</evidence>
<evidence type="ECO:0000256" key="4">
    <source>
        <dbReference type="ARBA" id="ARBA00022989"/>
    </source>
</evidence>
<feature type="compositionally biased region" description="Basic and acidic residues" evidence="6">
    <location>
        <begin position="562"/>
        <end position="576"/>
    </location>
</feature>
<dbReference type="EC" id="2.7.7.65" evidence="10"/>
<evidence type="ECO:0000313" key="11">
    <source>
        <dbReference type="Proteomes" id="UP001225596"/>
    </source>
</evidence>
<dbReference type="InterPro" id="IPR003660">
    <property type="entry name" value="HAMP_dom"/>
</dbReference>
<evidence type="ECO:0000259" key="9">
    <source>
        <dbReference type="PROSITE" id="PS50887"/>
    </source>
</evidence>
<comment type="subcellular location">
    <subcellularLocation>
        <location evidence="1">Cell membrane</location>
        <topology evidence="1">Multi-pass membrane protein</topology>
    </subcellularLocation>
</comment>
<feature type="transmembrane region" description="Helical" evidence="7">
    <location>
        <begin position="6"/>
        <end position="28"/>
    </location>
</feature>
<evidence type="ECO:0000256" key="3">
    <source>
        <dbReference type="ARBA" id="ARBA00022692"/>
    </source>
</evidence>
<keyword evidence="4 7" id="KW-1133">Transmembrane helix</keyword>
<dbReference type="Proteomes" id="UP001225596">
    <property type="component" value="Unassembled WGS sequence"/>
</dbReference>
<sequence length="576" mass="62973">MNFQSIKFRIIALGVALLMIGVVVRHFVALPLFQERVKEIVAAQQLSIASYVARDIDHSITSRLSLIERFAADLPADLATQPEKLQAWIKDRQRITSLFNGGLLAVRTDGHGLIAGYPVVAGRNQLEYAASDWFLAALRAEKPVMGKPYRGRASGEPIIVFAAPVRDGNGRVIMVLAGVAQLTQGFLDRMQETRLGASGGFLLISPSDRLFVAASDPGMILKPTPLPGINPLHDRAMAGYRGTGVTVNAKGVEELSAMVTVPSTDWFVVVRMPTEEAFRPVEMLHGFMIKASAYFLAAILAILLIILPRILRPLTDTARAMRDMADGKRELEPLPVVRDDEVGKLVSGFNFLVDRLRREKAAREATEERLKFLAHHDSLTGLYNRAMLEDRLDQALARMERDGSQIALLFCDLDGFKAINDQYGHAVGDEVLRQVAGRLADRRRRIDTVARLGGDEFVILLTGLSDARAAANIVARQCLAAIGEPYEVDGRTFTLGISIGIASHAGPAVTSSYLIAQADIAMYQAKRNGKGKLFFMDEFGAAGLGQRSAGDAAMPRMQSSETDLRPRDPDLVEDKT</sequence>
<keyword evidence="5 7" id="KW-0472">Membrane</keyword>
<dbReference type="NCBIfam" id="TIGR00254">
    <property type="entry name" value="GGDEF"/>
    <property type="match status" value="1"/>
</dbReference>
<evidence type="ECO:0000256" key="2">
    <source>
        <dbReference type="ARBA" id="ARBA00022475"/>
    </source>
</evidence>
<evidence type="ECO:0000259" key="8">
    <source>
        <dbReference type="PROSITE" id="PS50885"/>
    </source>
</evidence>
<dbReference type="SUPFAM" id="SSF55073">
    <property type="entry name" value="Nucleotide cyclase"/>
    <property type="match status" value="1"/>
</dbReference>
<evidence type="ECO:0000256" key="5">
    <source>
        <dbReference type="ARBA" id="ARBA00023136"/>
    </source>
</evidence>
<proteinExistence type="predicted"/>
<dbReference type="CDD" id="cd18773">
    <property type="entry name" value="PDC1_HK_sensor"/>
    <property type="match status" value="1"/>
</dbReference>
<comment type="caution">
    <text evidence="10">The sequence shown here is derived from an EMBL/GenBank/DDBJ whole genome shotgun (WGS) entry which is preliminary data.</text>
</comment>
<dbReference type="InterPro" id="IPR033479">
    <property type="entry name" value="dCache_1"/>
</dbReference>
<name>A0ABU1BUL0_9BURK</name>
<dbReference type="InterPro" id="IPR043128">
    <property type="entry name" value="Rev_trsase/Diguanyl_cyclase"/>
</dbReference>